<evidence type="ECO:0000313" key="2">
    <source>
        <dbReference type="EMBL" id="MCY1721743.1"/>
    </source>
</evidence>
<feature type="signal peptide" evidence="1">
    <location>
        <begin position="1"/>
        <end position="19"/>
    </location>
</feature>
<evidence type="ECO:0000256" key="1">
    <source>
        <dbReference type="SAM" id="SignalP"/>
    </source>
</evidence>
<dbReference type="Proteomes" id="UP001145087">
    <property type="component" value="Unassembled WGS sequence"/>
</dbReference>
<dbReference type="EMBL" id="JAPOHD010000029">
    <property type="protein sequence ID" value="MCY1721743.1"/>
    <property type="molecule type" value="Genomic_DNA"/>
</dbReference>
<keyword evidence="1" id="KW-0732">Signal</keyword>
<keyword evidence="3" id="KW-1185">Reference proteome</keyword>
<sequence>MKQLSAIFILVLFAINLSAEENPKPKKKPYRKDAINVYMDADSYMKKEVPFINYVRDIQDADLVVLGTYQSTGSGGGEYTFFVDGRNRFDGAKDTVKFNTYPDETDEEARQKGVRTLKMGMMKYMINSPLADFIDIQFTEPIAEEISTDKWNNWIFTTRLSGTLQGQQAANGRAIQSTFSAARTTQVWRLNTGIYYNTSTTDYDYADIVATDKREDSRVYGDVVKSIGEHWAVGVSSDVFKSIYSNYDLGFVAGPAIEYDVYPYSESTQRIFRFYYILNYGFNNYADTTVFLKTKESLWSHKLNASYTNFQNWGTINCSAGWSNYLQDFALNRFSLGAYVNVKIAKGLTFNMQGGYAFIHDQISLRKGDASVEDILLSRKELSTTYSYQTSIGITYRFGSIYNNVVNPRLDVLF</sequence>
<comment type="caution">
    <text evidence="2">The sequence shown here is derived from an EMBL/GenBank/DDBJ whole genome shotgun (WGS) entry which is preliminary data.</text>
</comment>
<organism evidence="2 3">
    <name type="scientific">Draconibacterium aestuarii</name>
    <dbReference type="NCBI Taxonomy" id="2998507"/>
    <lineage>
        <taxon>Bacteria</taxon>
        <taxon>Pseudomonadati</taxon>
        <taxon>Bacteroidota</taxon>
        <taxon>Bacteroidia</taxon>
        <taxon>Marinilabiliales</taxon>
        <taxon>Prolixibacteraceae</taxon>
        <taxon>Draconibacterium</taxon>
    </lineage>
</organism>
<accession>A0A9X3F750</accession>
<feature type="chain" id="PRO_5040745381" description="DUF481 domain-containing protein" evidence="1">
    <location>
        <begin position="20"/>
        <end position="414"/>
    </location>
</feature>
<name>A0A9X3F750_9BACT</name>
<evidence type="ECO:0000313" key="3">
    <source>
        <dbReference type="Proteomes" id="UP001145087"/>
    </source>
</evidence>
<gene>
    <name evidence="2" type="ORF">OU798_15420</name>
</gene>
<reference evidence="2" key="1">
    <citation type="submission" date="2022-11" db="EMBL/GenBank/DDBJ databases">
        <title>Marilongibacter aestuarii gen. nov., sp. nov., isolated from tidal flat sediment.</title>
        <authorList>
            <person name="Jiayan W."/>
        </authorList>
    </citation>
    <scope>NUCLEOTIDE SEQUENCE</scope>
    <source>
        <strain evidence="2">Z1-6</strain>
    </source>
</reference>
<protein>
    <recommendedName>
        <fullName evidence="4">DUF481 domain-containing protein</fullName>
    </recommendedName>
</protein>
<evidence type="ECO:0008006" key="4">
    <source>
        <dbReference type="Google" id="ProtNLM"/>
    </source>
</evidence>
<dbReference type="AlphaFoldDB" id="A0A9X3F750"/>
<dbReference type="RefSeq" id="WP_343334071.1">
    <property type="nucleotide sequence ID" value="NZ_JAPOHD010000029.1"/>
</dbReference>
<proteinExistence type="predicted"/>